<proteinExistence type="predicted"/>
<name>A0A1F4SQE9_UNCSA</name>
<evidence type="ECO:0000313" key="1">
    <source>
        <dbReference type="EMBL" id="OGC22674.1"/>
    </source>
</evidence>
<comment type="caution">
    <text evidence="1">The sequence shown here is derived from an EMBL/GenBank/DDBJ whole genome shotgun (WGS) entry which is preliminary data.</text>
</comment>
<dbReference type="STRING" id="1802579.A2310_07955"/>
<dbReference type="Proteomes" id="UP000178417">
    <property type="component" value="Unassembled WGS sequence"/>
</dbReference>
<dbReference type="SUPFAM" id="SSF51366">
    <property type="entry name" value="Ribulose-phoshate binding barrel"/>
    <property type="match status" value="1"/>
</dbReference>
<organism evidence="1 2">
    <name type="scientific">candidate division WOR-1 bacterium RIFOXYB2_FULL_37_13</name>
    <dbReference type="NCBI Taxonomy" id="1802579"/>
    <lineage>
        <taxon>Bacteria</taxon>
        <taxon>Bacillati</taxon>
        <taxon>Saganbacteria</taxon>
    </lineage>
</organism>
<protein>
    <submittedName>
        <fullName evidence="1">Uncharacterized protein</fullName>
    </submittedName>
</protein>
<dbReference type="InterPro" id="IPR011060">
    <property type="entry name" value="RibuloseP-bd_barrel"/>
</dbReference>
<gene>
    <name evidence="1" type="ORF">A2310_07955</name>
</gene>
<dbReference type="AlphaFoldDB" id="A0A1F4SQE9"/>
<accession>A0A1F4SQE9</accession>
<reference evidence="1 2" key="1">
    <citation type="journal article" date="2016" name="Nat. Commun.">
        <title>Thousands of microbial genomes shed light on interconnected biogeochemical processes in an aquifer system.</title>
        <authorList>
            <person name="Anantharaman K."/>
            <person name="Brown C.T."/>
            <person name="Hug L.A."/>
            <person name="Sharon I."/>
            <person name="Castelle C.J."/>
            <person name="Probst A.J."/>
            <person name="Thomas B.C."/>
            <person name="Singh A."/>
            <person name="Wilkins M.J."/>
            <person name="Karaoz U."/>
            <person name="Brodie E.L."/>
            <person name="Williams K.H."/>
            <person name="Hubbard S.S."/>
            <person name="Banfield J.F."/>
        </authorList>
    </citation>
    <scope>NUCLEOTIDE SEQUENCE [LARGE SCALE GENOMIC DNA]</scope>
</reference>
<sequence>MSRLLEIMKSHPLTLIVNLPKNDVEMAKAACDAGADALVISHSENDKEIINSVLVPVGLDLPRNKAKELVPLLASDFDFMNFYPEMLEYNINPGKAKIVVLDESYSLDKLMTVSKEKIDAINAAIIPVRQTGKDLVVGDLQNYIAMAMSSNLPVIVPTQRSIKISEVSIIWDTGARGLLLTEVVLGASLKSMVKAIKEYRIAIDDISVDEDSITAS</sequence>
<evidence type="ECO:0000313" key="2">
    <source>
        <dbReference type="Proteomes" id="UP000178417"/>
    </source>
</evidence>
<dbReference type="EMBL" id="MEUB01000027">
    <property type="protein sequence ID" value="OGC22674.1"/>
    <property type="molecule type" value="Genomic_DNA"/>
</dbReference>